<dbReference type="PRINTS" id="PR00449">
    <property type="entry name" value="RASTRNSFRMNG"/>
</dbReference>
<proteinExistence type="inferred from homology"/>
<evidence type="ECO:0000256" key="3">
    <source>
        <dbReference type="ARBA" id="ARBA00023134"/>
    </source>
</evidence>
<evidence type="ECO:0000313" key="5">
    <source>
        <dbReference type="EMBL" id="NDV38023.1"/>
    </source>
</evidence>
<name>A0A6B2LLS7_9EUKA</name>
<dbReference type="AlphaFoldDB" id="A0A6B2LLS7"/>
<protein>
    <submittedName>
        <fullName evidence="5">Uncharacterized protein</fullName>
    </submittedName>
</protein>
<evidence type="ECO:0000256" key="4">
    <source>
        <dbReference type="ARBA" id="ARBA00023288"/>
    </source>
</evidence>
<dbReference type="InterPro" id="IPR001806">
    <property type="entry name" value="Small_GTPase"/>
</dbReference>
<dbReference type="GO" id="GO:0005525">
    <property type="term" value="F:GTP binding"/>
    <property type="evidence" value="ECO:0007669"/>
    <property type="project" value="UniProtKB-KW"/>
</dbReference>
<dbReference type="EMBL" id="GIBP01009054">
    <property type="protein sequence ID" value="NDV38023.1"/>
    <property type="molecule type" value="Transcribed_RNA"/>
</dbReference>
<evidence type="ECO:0000256" key="2">
    <source>
        <dbReference type="ARBA" id="ARBA00022741"/>
    </source>
</evidence>
<accession>A0A6B2LLS7</accession>
<dbReference type="PROSITE" id="PS51421">
    <property type="entry name" value="RAS"/>
    <property type="match status" value="1"/>
</dbReference>
<dbReference type="SMART" id="SM00173">
    <property type="entry name" value="RAS"/>
    <property type="match status" value="1"/>
</dbReference>
<dbReference type="InterPro" id="IPR050227">
    <property type="entry name" value="Rab"/>
</dbReference>
<organism evidence="5">
    <name type="scientific">Arcella intermedia</name>
    <dbReference type="NCBI Taxonomy" id="1963864"/>
    <lineage>
        <taxon>Eukaryota</taxon>
        <taxon>Amoebozoa</taxon>
        <taxon>Tubulinea</taxon>
        <taxon>Elardia</taxon>
        <taxon>Arcellinida</taxon>
        <taxon>Sphaerothecina</taxon>
        <taxon>Arcellidae</taxon>
        <taxon>Arcella</taxon>
    </lineage>
</organism>
<dbReference type="GO" id="GO:0003924">
    <property type="term" value="F:GTPase activity"/>
    <property type="evidence" value="ECO:0007669"/>
    <property type="project" value="InterPro"/>
</dbReference>
<reference evidence="5" key="1">
    <citation type="journal article" date="2020" name="J. Eukaryot. Microbiol.">
        <title>De novo Sequencing, Assembly and Annotation of the Transcriptome for the Free-Living Testate Amoeba Arcella intermedia.</title>
        <authorList>
            <person name="Ribeiro G.M."/>
            <person name="Porfirio-Sousa A.L."/>
            <person name="Maurer-Alcala X.X."/>
            <person name="Katz L.A."/>
            <person name="Lahr D.J.G."/>
        </authorList>
    </citation>
    <scope>NUCLEOTIDE SEQUENCE</scope>
</reference>
<dbReference type="PANTHER" id="PTHR47977">
    <property type="entry name" value="RAS-RELATED PROTEIN RAB"/>
    <property type="match status" value="1"/>
</dbReference>
<dbReference type="Gene3D" id="3.40.50.300">
    <property type="entry name" value="P-loop containing nucleotide triphosphate hydrolases"/>
    <property type="match status" value="1"/>
</dbReference>
<dbReference type="SUPFAM" id="SSF52540">
    <property type="entry name" value="P-loop containing nucleoside triphosphate hydrolases"/>
    <property type="match status" value="1"/>
</dbReference>
<keyword evidence="2" id="KW-0547">Nucleotide-binding</keyword>
<dbReference type="InterPro" id="IPR027417">
    <property type="entry name" value="P-loop_NTPase"/>
</dbReference>
<dbReference type="Pfam" id="PF00071">
    <property type="entry name" value="Ras"/>
    <property type="match status" value="1"/>
</dbReference>
<dbReference type="FunFam" id="3.40.50.300:FF:001447">
    <property type="entry name" value="Ras-related protein Rab-1B"/>
    <property type="match status" value="1"/>
</dbReference>
<keyword evidence="3" id="KW-0342">GTP-binding</keyword>
<dbReference type="InterPro" id="IPR005225">
    <property type="entry name" value="Small_GTP-bd"/>
</dbReference>
<dbReference type="SMART" id="SM00175">
    <property type="entry name" value="RAB"/>
    <property type="match status" value="1"/>
</dbReference>
<dbReference type="SMART" id="SM00174">
    <property type="entry name" value="RHO"/>
    <property type="match status" value="1"/>
</dbReference>
<dbReference type="PROSITE" id="PS51419">
    <property type="entry name" value="RAB"/>
    <property type="match status" value="1"/>
</dbReference>
<comment type="similarity">
    <text evidence="1">Belongs to the small GTPase superfamily. Rab family.</text>
</comment>
<dbReference type="NCBIfam" id="TIGR00231">
    <property type="entry name" value="small_GTP"/>
    <property type="match status" value="1"/>
</dbReference>
<sequence>MRFTDKTFTSSKINTIGEDFKITTRKTEGLNIKLQIWDTHQEKFGSSSSSYYRGAHGILVFYDVTNLESFKDLQKYLQEVDRYACEDVIKLLVGCKCDLVDERVVSAQEAQDFADELNLEYIETSAKSGSNVEEAFVRLATIVKNHLID</sequence>
<keyword evidence="4" id="KW-0449">Lipoprotein</keyword>
<evidence type="ECO:0000256" key="1">
    <source>
        <dbReference type="ARBA" id="ARBA00006270"/>
    </source>
</evidence>